<dbReference type="RefSeq" id="WP_108852638.1">
    <property type="nucleotide sequence ID" value="NZ_OMOQ01000001.1"/>
</dbReference>
<dbReference type="Proteomes" id="UP000244924">
    <property type="component" value="Unassembled WGS sequence"/>
</dbReference>
<proteinExistence type="predicted"/>
<protein>
    <recommendedName>
        <fullName evidence="4">DUF4169 domain-containing protein</fullName>
    </recommendedName>
</protein>
<name>A0A2R8B6U9_9RHOB</name>
<evidence type="ECO:0000313" key="2">
    <source>
        <dbReference type="EMBL" id="SPH18294.1"/>
    </source>
</evidence>
<dbReference type="InterPro" id="IPR025227">
    <property type="entry name" value="DUF4169"/>
</dbReference>
<accession>A0A2R8B6U9</accession>
<reference evidence="2 3" key="1">
    <citation type="submission" date="2018-03" db="EMBL/GenBank/DDBJ databases">
        <authorList>
            <person name="Keele B.F."/>
        </authorList>
    </citation>
    <scope>NUCLEOTIDE SEQUENCE [LARGE SCALE GENOMIC DNA]</scope>
    <source>
        <strain evidence="2 3">CECT 8626</strain>
    </source>
</reference>
<organism evidence="2 3">
    <name type="scientific">Albidovulum aquaemixtae</name>
    <dbReference type="NCBI Taxonomy" id="1542388"/>
    <lineage>
        <taxon>Bacteria</taxon>
        <taxon>Pseudomonadati</taxon>
        <taxon>Pseudomonadota</taxon>
        <taxon>Alphaproteobacteria</taxon>
        <taxon>Rhodobacterales</taxon>
        <taxon>Paracoccaceae</taxon>
        <taxon>Albidovulum</taxon>
    </lineage>
</organism>
<evidence type="ECO:0008006" key="4">
    <source>
        <dbReference type="Google" id="ProtNLM"/>
    </source>
</evidence>
<feature type="region of interest" description="Disordered" evidence="1">
    <location>
        <begin position="1"/>
        <end position="25"/>
    </location>
</feature>
<dbReference type="AlphaFoldDB" id="A0A2R8B6U9"/>
<dbReference type="EMBL" id="OMOQ01000001">
    <property type="protein sequence ID" value="SPH18294.1"/>
    <property type="molecule type" value="Genomic_DNA"/>
</dbReference>
<evidence type="ECO:0000313" key="3">
    <source>
        <dbReference type="Proteomes" id="UP000244924"/>
    </source>
</evidence>
<keyword evidence="3" id="KW-1185">Reference proteome</keyword>
<dbReference type="OrthoDB" id="7192657at2"/>
<sequence length="61" mass="7017">MAEIINLRSARKTRNRAQKRGQADQNAVRFGRTKALKALEKARADKARDLLDSHKREDREG</sequence>
<feature type="compositionally biased region" description="Basic residues" evidence="1">
    <location>
        <begin position="9"/>
        <end position="19"/>
    </location>
</feature>
<evidence type="ECO:0000256" key="1">
    <source>
        <dbReference type="SAM" id="MobiDB-lite"/>
    </source>
</evidence>
<dbReference type="Pfam" id="PF13770">
    <property type="entry name" value="DUF4169"/>
    <property type="match status" value="1"/>
</dbReference>
<gene>
    <name evidence="2" type="ORF">DEA8626_01829</name>
</gene>